<name>A0AAC9AQI8_AMIAI</name>
<dbReference type="RefSeq" id="WP_067957225.1">
    <property type="nucleotide sequence ID" value="NZ_CP015005.1"/>
</dbReference>
<sequence>MFAGAFMPPIFSVRPDIALVDQAVDTTARAGSYTFYLATAWRNAKASAMSLAERRTEALAKQIEALSFKTLRYDTAPMRRALENQLSAVSA</sequence>
<dbReference type="KEGG" id="aak:AA2016_1569"/>
<keyword evidence="4" id="KW-1185">Reference proteome</keyword>
<dbReference type="Proteomes" id="UP000075755">
    <property type="component" value="Chromosome"/>
</dbReference>
<dbReference type="Proteomes" id="UP000577697">
    <property type="component" value="Unassembled WGS sequence"/>
</dbReference>
<protein>
    <submittedName>
        <fullName evidence="1">Uncharacterized protein</fullName>
    </submittedName>
</protein>
<evidence type="ECO:0000313" key="3">
    <source>
        <dbReference type="Proteomes" id="UP000075755"/>
    </source>
</evidence>
<evidence type="ECO:0000313" key="4">
    <source>
        <dbReference type="Proteomes" id="UP000577697"/>
    </source>
</evidence>
<proteinExistence type="predicted"/>
<organism evidence="1 3">
    <name type="scientific">Aminobacter aminovorans</name>
    <name type="common">Chelatobacter heintzii</name>
    <dbReference type="NCBI Taxonomy" id="83263"/>
    <lineage>
        <taxon>Bacteria</taxon>
        <taxon>Pseudomonadati</taxon>
        <taxon>Pseudomonadota</taxon>
        <taxon>Alphaproteobacteria</taxon>
        <taxon>Hyphomicrobiales</taxon>
        <taxon>Phyllobacteriaceae</taxon>
        <taxon>Aminobacter</taxon>
    </lineage>
</organism>
<gene>
    <name evidence="1" type="ORF">AA2016_1569</name>
    <name evidence="2" type="ORF">FHS67_002889</name>
</gene>
<evidence type="ECO:0000313" key="1">
    <source>
        <dbReference type="EMBL" id="AMS40501.1"/>
    </source>
</evidence>
<accession>A0AAC9AQI8</accession>
<reference evidence="2 4" key="2">
    <citation type="submission" date="2020-08" db="EMBL/GenBank/DDBJ databases">
        <title>Genomic Encyclopedia of Type Strains, Phase IV (KMG-IV): sequencing the most valuable type-strain genomes for metagenomic binning, comparative biology and taxonomic classification.</title>
        <authorList>
            <person name="Goeker M."/>
        </authorList>
    </citation>
    <scope>NUCLEOTIDE SEQUENCE [LARGE SCALE GENOMIC DNA]</scope>
    <source>
        <strain evidence="2 4">DSM 10368</strain>
    </source>
</reference>
<reference evidence="1 3" key="1">
    <citation type="submission" date="2016-03" db="EMBL/GenBank/DDBJ databases">
        <title>Complete genome of Aminobacter aminovorans KCTC 2477.</title>
        <authorList>
            <person name="Kim K.M."/>
        </authorList>
    </citation>
    <scope>NUCLEOTIDE SEQUENCE [LARGE SCALE GENOMIC DNA]</scope>
    <source>
        <strain evidence="1 3">KCTC 2477</strain>
    </source>
</reference>
<dbReference type="EMBL" id="CP015005">
    <property type="protein sequence ID" value="AMS40501.1"/>
    <property type="molecule type" value="Genomic_DNA"/>
</dbReference>
<dbReference type="AlphaFoldDB" id="A0AAC9AQI8"/>
<evidence type="ECO:0000313" key="2">
    <source>
        <dbReference type="EMBL" id="MBB3706567.1"/>
    </source>
</evidence>
<dbReference type="EMBL" id="JACICB010000009">
    <property type="protein sequence ID" value="MBB3706567.1"/>
    <property type="molecule type" value="Genomic_DNA"/>
</dbReference>